<protein>
    <submittedName>
        <fullName evidence="3">Uncharacterized protein</fullName>
    </submittedName>
</protein>
<feature type="region of interest" description="Disordered" evidence="1">
    <location>
        <begin position="1"/>
        <end position="58"/>
    </location>
</feature>
<organism evidence="3 4">
    <name type="scientific">Gordonia lacunae</name>
    <dbReference type="NCBI Taxonomy" id="417102"/>
    <lineage>
        <taxon>Bacteria</taxon>
        <taxon>Bacillati</taxon>
        <taxon>Actinomycetota</taxon>
        <taxon>Actinomycetes</taxon>
        <taxon>Mycobacteriales</taxon>
        <taxon>Gordoniaceae</taxon>
        <taxon>Gordonia</taxon>
    </lineage>
</organism>
<accession>A0A243QFY1</accession>
<keyword evidence="2" id="KW-1133">Transmembrane helix</keyword>
<evidence type="ECO:0000256" key="1">
    <source>
        <dbReference type="SAM" id="MobiDB-lite"/>
    </source>
</evidence>
<dbReference type="RefSeq" id="WP_086534679.1">
    <property type="nucleotide sequence ID" value="NZ_NGFO01000006.1"/>
</dbReference>
<keyword evidence="4" id="KW-1185">Reference proteome</keyword>
<sequence length="187" mass="19533">MVDSNIPGHNTPGRDGPGKHSGRPVPGADDPTQIIPTQGIPPQDPPPQDPPSGSDRRRHIDWGHIARTRIRTSTAILVAVFLACCVLYGYTSQRYGVVAPEPARPAPTTSQTVEPTYEPPPSTSSSTTTTESSTTDTTGGVDGTDGSSTDGTRSQTPSASRETIPGLPNIPLPNFGGQTPTTTVPTR</sequence>
<evidence type="ECO:0000313" key="4">
    <source>
        <dbReference type="Proteomes" id="UP000194632"/>
    </source>
</evidence>
<reference evidence="3 4" key="1">
    <citation type="submission" date="2017-05" db="EMBL/GenBank/DDBJ databases">
        <title>Biotechnological potential of actinobacteria isolated from South African environments.</title>
        <authorList>
            <person name="Le Roes-Hill M."/>
            <person name="Prins A."/>
            <person name="Durrell K.A."/>
        </authorList>
    </citation>
    <scope>NUCLEOTIDE SEQUENCE [LARGE SCALE GENOMIC DNA]</scope>
    <source>
        <strain evidence="3">BS2</strain>
    </source>
</reference>
<keyword evidence="2" id="KW-0472">Membrane</keyword>
<feature type="compositionally biased region" description="Polar residues" evidence="1">
    <location>
        <begin position="176"/>
        <end position="187"/>
    </location>
</feature>
<feature type="transmembrane region" description="Helical" evidence="2">
    <location>
        <begin position="74"/>
        <end position="91"/>
    </location>
</feature>
<name>A0A243QFY1_9ACTN</name>
<dbReference type="OrthoDB" id="4382312at2"/>
<feature type="region of interest" description="Disordered" evidence="1">
    <location>
        <begin position="100"/>
        <end position="187"/>
    </location>
</feature>
<keyword evidence="2" id="KW-0812">Transmembrane</keyword>
<feature type="compositionally biased region" description="Low complexity" evidence="1">
    <location>
        <begin position="30"/>
        <end position="41"/>
    </location>
</feature>
<evidence type="ECO:0000256" key="2">
    <source>
        <dbReference type="SAM" id="Phobius"/>
    </source>
</evidence>
<dbReference type="EMBL" id="NGFO01000006">
    <property type="protein sequence ID" value="OUC79704.1"/>
    <property type="molecule type" value="Genomic_DNA"/>
</dbReference>
<dbReference type="STRING" id="417102.CA982_07460"/>
<feature type="compositionally biased region" description="Low complexity" evidence="1">
    <location>
        <begin position="123"/>
        <end position="152"/>
    </location>
</feature>
<comment type="caution">
    <text evidence="3">The sequence shown here is derived from an EMBL/GenBank/DDBJ whole genome shotgun (WGS) entry which is preliminary data.</text>
</comment>
<dbReference type="AlphaFoldDB" id="A0A243QFY1"/>
<evidence type="ECO:0000313" key="3">
    <source>
        <dbReference type="EMBL" id="OUC79704.1"/>
    </source>
</evidence>
<proteinExistence type="predicted"/>
<gene>
    <name evidence="3" type="ORF">CA982_07460</name>
</gene>
<dbReference type="Proteomes" id="UP000194632">
    <property type="component" value="Unassembled WGS sequence"/>
</dbReference>